<dbReference type="SUPFAM" id="SSF53335">
    <property type="entry name" value="S-adenosyl-L-methionine-dependent methyltransferases"/>
    <property type="match status" value="1"/>
</dbReference>
<evidence type="ECO:0000256" key="1">
    <source>
        <dbReference type="ARBA" id="ARBA00008361"/>
    </source>
</evidence>
<feature type="domain" description="Methyltransferase type 11" evidence="4">
    <location>
        <begin position="67"/>
        <end position="160"/>
    </location>
</feature>
<comment type="caution">
    <text evidence="5">The sequence shown here is derived from an EMBL/GenBank/DDBJ whole genome shotgun (WGS) entry which is preliminary data.</text>
</comment>
<dbReference type="GO" id="GO:0032259">
    <property type="term" value="P:methylation"/>
    <property type="evidence" value="ECO:0007669"/>
    <property type="project" value="UniProtKB-KW"/>
</dbReference>
<dbReference type="EMBL" id="DAAQHH010000008">
    <property type="protein sequence ID" value="HAD9329087.1"/>
    <property type="molecule type" value="Genomic_DNA"/>
</dbReference>
<name>A0A722XNM5_SALER</name>
<evidence type="ECO:0000256" key="2">
    <source>
        <dbReference type="ARBA" id="ARBA00022603"/>
    </source>
</evidence>
<dbReference type="AlphaFoldDB" id="A0A722XNM5"/>
<dbReference type="CDD" id="cd02440">
    <property type="entry name" value="AdoMet_MTases"/>
    <property type="match status" value="1"/>
</dbReference>
<keyword evidence="2 5" id="KW-0489">Methyltransferase</keyword>
<dbReference type="InterPro" id="IPR013216">
    <property type="entry name" value="Methyltransf_11"/>
</dbReference>
<dbReference type="InterPro" id="IPR051052">
    <property type="entry name" value="Diverse_substrate_MTase"/>
</dbReference>
<dbReference type="Gene3D" id="3.40.50.150">
    <property type="entry name" value="Vaccinia Virus protein VP39"/>
    <property type="match status" value="1"/>
</dbReference>
<proteinExistence type="inferred from homology"/>
<protein>
    <submittedName>
        <fullName evidence="5">SAM-dependent methyltransferase</fullName>
    </submittedName>
</protein>
<comment type="similarity">
    <text evidence="1">Belongs to the methyltransferase superfamily.</text>
</comment>
<gene>
    <name evidence="5" type="ORF">G1429_17840</name>
</gene>
<reference evidence="5" key="1">
    <citation type="journal article" date="2018" name="Genome Biol.">
        <title>SKESA: strategic k-mer extension for scrupulous assemblies.</title>
        <authorList>
            <person name="Souvorov A."/>
            <person name="Agarwala R."/>
            <person name="Lipman D.J."/>
        </authorList>
    </citation>
    <scope>NUCLEOTIDE SEQUENCE</scope>
    <source>
        <strain evidence="5">R17.5973</strain>
    </source>
</reference>
<evidence type="ECO:0000259" key="4">
    <source>
        <dbReference type="Pfam" id="PF08241"/>
    </source>
</evidence>
<evidence type="ECO:0000256" key="3">
    <source>
        <dbReference type="ARBA" id="ARBA00022679"/>
    </source>
</evidence>
<dbReference type="PANTHER" id="PTHR44942">
    <property type="entry name" value="METHYLTRANSF_11 DOMAIN-CONTAINING PROTEIN"/>
    <property type="match status" value="1"/>
</dbReference>
<evidence type="ECO:0000313" key="5">
    <source>
        <dbReference type="EMBL" id="HAD9329087.1"/>
    </source>
</evidence>
<dbReference type="Pfam" id="PF08241">
    <property type="entry name" value="Methyltransf_11"/>
    <property type="match status" value="1"/>
</dbReference>
<accession>A0A722XNM5</accession>
<reference evidence="5" key="2">
    <citation type="submission" date="2019-01" db="EMBL/GenBank/DDBJ databases">
        <authorList>
            <consortium name="NCBI Pathogen Detection Project"/>
        </authorList>
    </citation>
    <scope>NUCLEOTIDE SEQUENCE</scope>
    <source>
        <strain evidence="5">R17.5973</strain>
    </source>
</reference>
<dbReference type="InterPro" id="IPR029063">
    <property type="entry name" value="SAM-dependent_MTases_sf"/>
</dbReference>
<keyword evidence="3 5" id="KW-0808">Transferase</keyword>
<organism evidence="5">
    <name type="scientific">Salmonella enterica</name>
    <name type="common">Salmonella choleraesuis</name>
    <dbReference type="NCBI Taxonomy" id="28901"/>
    <lineage>
        <taxon>Bacteria</taxon>
        <taxon>Pseudomonadati</taxon>
        <taxon>Pseudomonadota</taxon>
        <taxon>Gammaproteobacteria</taxon>
        <taxon>Enterobacterales</taxon>
        <taxon>Enterobacteriaceae</taxon>
        <taxon>Salmonella</taxon>
    </lineage>
</organism>
<dbReference type="PANTHER" id="PTHR44942:SF4">
    <property type="entry name" value="METHYLTRANSFERASE TYPE 11 DOMAIN-CONTAINING PROTEIN"/>
    <property type="match status" value="1"/>
</dbReference>
<dbReference type="GO" id="GO:0008757">
    <property type="term" value="F:S-adenosylmethionine-dependent methyltransferase activity"/>
    <property type="evidence" value="ECO:0007669"/>
    <property type="project" value="InterPro"/>
</dbReference>
<sequence length="286" mass="32806">MPGTHQCIGSRKYRRKRMQKHIPLKEGRALFGRDTNAYEQGRPDYPLPIFALLKEYCGPEICRMAFEIGPGTGQATEHLLDMGYQVKAVEPDHNLAIRLKERLSQYSQDSCSIINSTFEEAILQPGCFDLGIAATSFHWIEPVSGLKKIFQLLRPGGWFAMWWNVFGDPHNADVFMKRTEHLFAPLSASPSHKAGHHYPYPLQKRERQDDLAKAGFTGIISDEFRWEAEMDARQTRQLISTFSPVARLSEAKRKRLLNEIERVVKKDFGGKVRRNFVTAIYLARKP</sequence>